<accession>A0A8J5JV63</accession>
<keyword evidence="1" id="KW-0812">Transmembrane</keyword>
<comment type="caution">
    <text evidence="2">The sequence shown here is derived from an EMBL/GenBank/DDBJ whole genome shotgun (WGS) entry which is preliminary data.</text>
</comment>
<proteinExistence type="predicted"/>
<evidence type="ECO:0000313" key="3">
    <source>
        <dbReference type="Proteomes" id="UP000747542"/>
    </source>
</evidence>
<keyword evidence="1" id="KW-1133">Transmembrane helix</keyword>
<sequence length="162" mass="18690">MDLASYVRRDLPLQINEIGLKMLHPRVHCRPSLEQVEVWLQNLITSRSDGYRVKDGLLEQIMGQGGSTRWPPWRWLVIIMFGMLFLGCMAMGVYAKYTNETQCLKYQVELLELYEGSFTFTKTQNNFLNNFGLRWLMAPLPSPPTVVCHTPLHDASKWVVGV</sequence>
<keyword evidence="1" id="KW-0472">Membrane</keyword>
<dbReference type="EMBL" id="JAHLQT010027111">
    <property type="protein sequence ID" value="KAG7162738.1"/>
    <property type="molecule type" value="Genomic_DNA"/>
</dbReference>
<feature type="transmembrane region" description="Helical" evidence="1">
    <location>
        <begin position="75"/>
        <end position="95"/>
    </location>
</feature>
<gene>
    <name evidence="2" type="ORF">Hamer_G027084</name>
</gene>
<protein>
    <submittedName>
        <fullName evidence="2">Uncharacterized protein</fullName>
    </submittedName>
</protein>
<reference evidence="2" key="1">
    <citation type="journal article" date="2021" name="Sci. Adv.">
        <title>The American lobster genome reveals insights on longevity, neural, and immune adaptations.</title>
        <authorList>
            <person name="Polinski J.M."/>
            <person name="Zimin A.V."/>
            <person name="Clark K.F."/>
            <person name="Kohn A.B."/>
            <person name="Sadowski N."/>
            <person name="Timp W."/>
            <person name="Ptitsyn A."/>
            <person name="Khanna P."/>
            <person name="Romanova D.Y."/>
            <person name="Williams P."/>
            <person name="Greenwood S.J."/>
            <person name="Moroz L.L."/>
            <person name="Walt D.R."/>
            <person name="Bodnar A.G."/>
        </authorList>
    </citation>
    <scope>NUCLEOTIDE SEQUENCE</scope>
    <source>
        <strain evidence="2">GMGI-L3</strain>
    </source>
</reference>
<dbReference type="AlphaFoldDB" id="A0A8J5JV63"/>
<keyword evidence="3" id="KW-1185">Reference proteome</keyword>
<dbReference type="Proteomes" id="UP000747542">
    <property type="component" value="Unassembled WGS sequence"/>
</dbReference>
<organism evidence="2 3">
    <name type="scientific">Homarus americanus</name>
    <name type="common">American lobster</name>
    <dbReference type="NCBI Taxonomy" id="6706"/>
    <lineage>
        <taxon>Eukaryota</taxon>
        <taxon>Metazoa</taxon>
        <taxon>Ecdysozoa</taxon>
        <taxon>Arthropoda</taxon>
        <taxon>Crustacea</taxon>
        <taxon>Multicrustacea</taxon>
        <taxon>Malacostraca</taxon>
        <taxon>Eumalacostraca</taxon>
        <taxon>Eucarida</taxon>
        <taxon>Decapoda</taxon>
        <taxon>Pleocyemata</taxon>
        <taxon>Astacidea</taxon>
        <taxon>Nephropoidea</taxon>
        <taxon>Nephropidae</taxon>
        <taxon>Homarus</taxon>
    </lineage>
</organism>
<evidence type="ECO:0000256" key="1">
    <source>
        <dbReference type="SAM" id="Phobius"/>
    </source>
</evidence>
<evidence type="ECO:0000313" key="2">
    <source>
        <dbReference type="EMBL" id="KAG7162738.1"/>
    </source>
</evidence>
<name>A0A8J5JV63_HOMAM</name>